<protein>
    <submittedName>
        <fullName evidence="1">Uncharacterized protein</fullName>
    </submittedName>
</protein>
<name>A0ACC2BIQ4_DIPCM</name>
<comment type="caution">
    <text evidence="1">The sequence shown here is derived from an EMBL/GenBank/DDBJ whole genome shotgun (WGS) entry which is preliminary data.</text>
</comment>
<reference evidence="2" key="1">
    <citation type="journal article" date="2024" name="Proc. Natl. Acad. Sci. U.S.A.">
        <title>Extraordinary preservation of gene collinearity over three hundred million years revealed in homosporous lycophytes.</title>
        <authorList>
            <person name="Li C."/>
            <person name="Wickell D."/>
            <person name="Kuo L.Y."/>
            <person name="Chen X."/>
            <person name="Nie B."/>
            <person name="Liao X."/>
            <person name="Peng D."/>
            <person name="Ji J."/>
            <person name="Jenkins J."/>
            <person name="Williams M."/>
            <person name="Shu S."/>
            <person name="Plott C."/>
            <person name="Barry K."/>
            <person name="Rajasekar S."/>
            <person name="Grimwood J."/>
            <person name="Han X."/>
            <person name="Sun S."/>
            <person name="Hou Z."/>
            <person name="He W."/>
            <person name="Dai G."/>
            <person name="Sun C."/>
            <person name="Schmutz J."/>
            <person name="Leebens-Mack J.H."/>
            <person name="Li F.W."/>
            <person name="Wang L."/>
        </authorList>
    </citation>
    <scope>NUCLEOTIDE SEQUENCE [LARGE SCALE GENOMIC DNA]</scope>
    <source>
        <strain evidence="2">cv. PW_Plant_1</strain>
    </source>
</reference>
<proteinExistence type="predicted"/>
<keyword evidence="2" id="KW-1185">Reference proteome</keyword>
<dbReference type="Proteomes" id="UP001162992">
    <property type="component" value="Chromosome 15"/>
</dbReference>
<evidence type="ECO:0000313" key="1">
    <source>
        <dbReference type="EMBL" id="KAJ7529660.1"/>
    </source>
</evidence>
<dbReference type="EMBL" id="CM055106">
    <property type="protein sequence ID" value="KAJ7529660.1"/>
    <property type="molecule type" value="Genomic_DNA"/>
</dbReference>
<sequence length="133" mass="15604">MEFRLNLSSRVAKEWIYGHTTNPYKRLHKQHCSSQSLKIRRMKDMQLTKKSQPLKANQNPGCKFMSPVALLARLNTAYRNILMKAKSLGDVRQFFQSMGIPRSRRSTSKLTKFEKHYIQHLRRILEDGQSVVI</sequence>
<organism evidence="1 2">
    <name type="scientific">Diphasiastrum complanatum</name>
    <name type="common">Issler's clubmoss</name>
    <name type="synonym">Lycopodium complanatum</name>
    <dbReference type="NCBI Taxonomy" id="34168"/>
    <lineage>
        <taxon>Eukaryota</taxon>
        <taxon>Viridiplantae</taxon>
        <taxon>Streptophyta</taxon>
        <taxon>Embryophyta</taxon>
        <taxon>Tracheophyta</taxon>
        <taxon>Lycopodiopsida</taxon>
        <taxon>Lycopodiales</taxon>
        <taxon>Lycopodiaceae</taxon>
        <taxon>Lycopodioideae</taxon>
        <taxon>Diphasiastrum</taxon>
    </lineage>
</organism>
<accession>A0ACC2BIQ4</accession>
<gene>
    <name evidence="1" type="ORF">O6H91_15G060900</name>
</gene>
<evidence type="ECO:0000313" key="2">
    <source>
        <dbReference type="Proteomes" id="UP001162992"/>
    </source>
</evidence>